<comment type="caution">
    <text evidence="9">The sequence shown here is derived from an EMBL/GenBank/DDBJ whole genome shotgun (WGS) entry which is preliminary data.</text>
</comment>
<evidence type="ECO:0000256" key="7">
    <source>
        <dbReference type="RuleBase" id="RU365095"/>
    </source>
</evidence>
<comment type="function">
    <text evidence="2 7">Hydrolysis of 6-phosphogluconolactone to 6-phosphogluconate.</text>
</comment>
<dbReference type="InterPro" id="IPR037171">
    <property type="entry name" value="NagB/RpiA_transferase-like"/>
</dbReference>
<dbReference type="PANTHER" id="PTHR11054:SF0">
    <property type="entry name" value="6-PHOSPHOGLUCONOLACTONASE"/>
    <property type="match status" value="1"/>
</dbReference>
<dbReference type="Proteomes" id="UP000653472">
    <property type="component" value="Unassembled WGS sequence"/>
</dbReference>
<dbReference type="RefSeq" id="WP_168149413.1">
    <property type="nucleotide sequence ID" value="NZ_JAAVXB010000011.1"/>
</dbReference>
<dbReference type="CDD" id="cd01400">
    <property type="entry name" value="6PGL"/>
    <property type="match status" value="1"/>
</dbReference>
<keyword evidence="7 9" id="KW-0378">Hydrolase</keyword>
<dbReference type="PANTHER" id="PTHR11054">
    <property type="entry name" value="6-PHOSPHOGLUCONOLACTONASE"/>
    <property type="match status" value="1"/>
</dbReference>
<dbReference type="GO" id="GO:0005975">
    <property type="term" value="P:carbohydrate metabolic process"/>
    <property type="evidence" value="ECO:0007669"/>
    <property type="project" value="UniProtKB-UniRule"/>
</dbReference>
<dbReference type="GO" id="GO:0017057">
    <property type="term" value="F:6-phosphogluconolactonase activity"/>
    <property type="evidence" value="ECO:0007669"/>
    <property type="project" value="UniProtKB-UniRule"/>
</dbReference>
<comment type="catalytic activity">
    <reaction evidence="1 7">
        <text>6-phospho-D-glucono-1,5-lactone + H2O = 6-phospho-D-gluconate + H(+)</text>
        <dbReference type="Rhea" id="RHEA:12556"/>
        <dbReference type="ChEBI" id="CHEBI:15377"/>
        <dbReference type="ChEBI" id="CHEBI:15378"/>
        <dbReference type="ChEBI" id="CHEBI:57955"/>
        <dbReference type="ChEBI" id="CHEBI:58759"/>
        <dbReference type="EC" id="3.1.1.31"/>
    </reaction>
</comment>
<dbReference type="Pfam" id="PF01182">
    <property type="entry name" value="Glucosamine_iso"/>
    <property type="match status" value="1"/>
</dbReference>
<comment type="pathway">
    <text evidence="3 7">Carbohydrate degradation; pentose phosphate pathway; D-ribulose 5-phosphate from D-glucose 6-phosphate (oxidative stage): step 2/3.</text>
</comment>
<feature type="domain" description="Glucosamine/galactosamine-6-phosphate isomerase" evidence="8">
    <location>
        <begin position="19"/>
        <end position="226"/>
    </location>
</feature>
<evidence type="ECO:0000259" key="8">
    <source>
        <dbReference type="Pfam" id="PF01182"/>
    </source>
</evidence>
<evidence type="ECO:0000256" key="1">
    <source>
        <dbReference type="ARBA" id="ARBA00000832"/>
    </source>
</evidence>
<organism evidence="9 10">
    <name type="scientific">Solimonas marina</name>
    <dbReference type="NCBI Taxonomy" id="2714601"/>
    <lineage>
        <taxon>Bacteria</taxon>
        <taxon>Pseudomonadati</taxon>
        <taxon>Pseudomonadota</taxon>
        <taxon>Gammaproteobacteria</taxon>
        <taxon>Nevskiales</taxon>
        <taxon>Nevskiaceae</taxon>
        <taxon>Solimonas</taxon>
    </lineage>
</organism>
<evidence type="ECO:0000256" key="3">
    <source>
        <dbReference type="ARBA" id="ARBA00004961"/>
    </source>
</evidence>
<dbReference type="GO" id="GO:0006098">
    <property type="term" value="P:pentose-phosphate shunt"/>
    <property type="evidence" value="ECO:0007669"/>
    <property type="project" value="InterPro"/>
</dbReference>
<keyword evidence="10" id="KW-1185">Reference proteome</keyword>
<evidence type="ECO:0000256" key="5">
    <source>
        <dbReference type="ARBA" id="ARBA00013198"/>
    </source>
</evidence>
<evidence type="ECO:0000256" key="4">
    <source>
        <dbReference type="ARBA" id="ARBA00010662"/>
    </source>
</evidence>
<dbReference type="AlphaFoldDB" id="A0A969WCM6"/>
<dbReference type="InterPro" id="IPR005900">
    <property type="entry name" value="6-phosphogluconolactonase_DevB"/>
</dbReference>
<comment type="similarity">
    <text evidence="4 7">Belongs to the glucosamine/galactosamine-6-phosphate isomerase family. 6-phosphogluconolactonase subfamily.</text>
</comment>
<dbReference type="SUPFAM" id="SSF100950">
    <property type="entry name" value="NagB/RpiA/CoA transferase-like"/>
    <property type="match status" value="1"/>
</dbReference>
<evidence type="ECO:0000313" key="10">
    <source>
        <dbReference type="Proteomes" id="UP000653472"/>
    </source>
</evidence>
<dbReference type="NCBIfam" id="TIGR01198">
    <property type="entry name" value="pgl"/>
    <property type="match status" value="1"/>
</dbReference>
<dbReference type="EC" id="3.1.1.31" evidence="5 7"/>
<proteinExistence type="inferred from homology"/>
<name>A0A969WCM6_9GAMM</name>
<dbReference type="Gene3D" id="3.40.50.1360">
    <property type="match status" value="1"/>
</dbReference>
<dbReference type="EMBL" id="JAAVXB010000011">
    <property type="protein sequence ID" value="NKF24089.1"/>
    <property type="molecule type" value="Genomic_DNA"/>
</dbReference>
<dbReference type="InterPro" id="IPR006148">
    <property type="entry name" value="Glc/Gal-6P_isomerase"/>
</dbReference>
<accession>A0A969WCM6</accession>
<dbReference type="InterPro" id="IPR039104">
    <property type="entry name" value="6PGL"/>
</dbReference>
<gene>
    <name evidence="7 9" type="primary">pgl</name>
    <name evidence="9" type="ORF">G7Y82_17390</name>
</gene>
<protein>
    <recommendedName>
        <fullName evidence="6 7">6-phosphogluconolactonase</fullName>
        <shortName evidence="7">6PGL</shortName>
        <ecNumber evidence="5 7">3.1.1.31</ecNumber>
    </recommendedName>
</protein>
<sequence>MTPAALALPAHVTQHRYATASEAASALAELAARTLTTAIDARGSAHLYVSGGRSPVPFLEALSRQPLAWQHVTVGLVDERCVPADDDASNARLVRTHLLQNAAHAALFEPLYESGLDAETAAQRADTRLAIGPRPDLVVLGMGDDGHTASLFPGAPGTAAGLDPRGTRSVVATHPQTVPHARLSLTLPALRRARTLALAIQGEVKRHRLESAVGAAPETLPIAAMLDADLPLQLFFNP</sequence>
<evidence type="ECO:0000313" key="9">
    <source>
        <dbReference type="EMBL" id="NKF24089.1"/>
    </source>
</evidence>
<evidence type="ECO:0000256" key="6">
    <source>
        <dbReference type="ARBA" id="ARBA00020337"/>
    </source>
</evidence>
<reference evidence="9" key="1">
    <citation type="submission" date="2020-03" db="EMBL/GenBank/DDBJ databases">
        <title>Solimonas marina sp. nov., isolated from deep seawater of the Pacific Ocean.</title>
        <authorList>
            <person name="Liu X."/>
            <person name="Lai Q."/>
            <person name="Sun F."/>
            <person name="Gai Y."/>
            <person name="Li G."/>
            <person name="Shao Z."/>
        </authorList>
    </citation>
    <scope>NUCLEOTIDE SEQUENCE</scope>
    <source>
        <strain evidence="9">C16B3</strain>
    </source>
</reference>
<evidence type="ECO:0000256" key="2">
    <source>
        <dbReference type="ARBA" id="ARBA00002681"/>
    </source>
</evidence>